<dbReference type="PROSITE" id="PS50835">
    <property type="entry name" value="IG_LIKE"/>
    <property type="match status" value="1"/>
</dbReference>
<feature type="chain" id="PRO_5014130728" evidence="3">
    <location>
        <begin position="20"/>
        <end position="252"/>
    </location>
</feature>
<name>A0A2I0MK01_COLLI</name>
<dbReference type="InterPro" id="IPR007110">
    <property type="entry name" value="Ig-like_dom"/>
</dbReference>
<dbReference type="KEGG" id="clv:102096260"/>
<dbReference type="GO" id="GO:0045121">
    <property type="term" value="C:membrane raft"/>
    <property type="evidence" value="ECO:0007669"/>
    <property type="project" value="TreeGrafter"/>
</dbReference>
<keyword evidence="3" id="KW-0732">Signal</keyword>
<dbReference type="GO" id="GO:0001819">
    <property type="term" value="P:positive regulation of cytokine production"/>
    <property type="evidence" value="ECO:0007669"/>
    <property type="project" value="InterPro"/>
</dbReference>
<dbReference type="GO" id="GO:0004888">
    <property type="term" value="F:transmembrane signaling receptor activity"/>
    <property type="evidence" value="ECO:0007669"/>
    <property type="project" value="InterPro"/>
</dbReference>
<feature type="transmembrane region" description="Helical" evidence="2">
    <location>
        <begin position="140"/>
        <end position="165"/>
    </location>
</feature>
<dbReference type="InterPro" id="IPR057883">
    <property type="entry name" value="Ig_NFAM1"/>
</dbReference>
<accession>A0A2I0MK01</accession>
<organism evidence="5 6">
    <name type="scientific">Columba livia</name>
    <name type="common">Rock dove</name>
    <dbReference type="NCBI Taxonomy" id="8932"/>
    <lineage>
        <taxon>Eukaryota</taxon>
        <taxon>Metazoa</taxon>
        <taxon>Chordata</taxon>
        <taxon>Craniata</taxon>
        <taxon>Vertebrata</taxon>
        <taxon>Euteleostomi</taxon>
        <taxon>Archelosauria</taxon>
        <taxon>Archosauria</taxon>
        <taxon>Dinosauria</taxon>
        <taxon>Saurischia</taxon>
        <taxon>Theropoda</taxon>
        <taxon>Coelurosauria</taxon>
        <taxon>Aves</taxon>
        <taxon>Neognathae</taxon>
        <taxon>Neoaves</taxon>
        <taxon>Columbimorphae</taxon>
        <taxon>Columbiformes</taxon>
        <taxon>Columbidae</taxon>
        <taxon>Columba</taxon>
    </lineage>
</organism>
<keyword evidence="2" id="KW-0472">Membrane</keyword>
<dbReference type="Proteomes" id="UP000053872">
    <property type="component" value="Unassembled WGS sequence"/>
</dbReference>
<feature type="compositionally biased region" description="Pro residues" evidence="1">
    <location>
        <begin position="187"/>
        <end position="200"/>
    </location>
</feature>
<dbReference type="InterPro" id="IPR033549">
    <property type="entry name" value="NFAM1"/>
</dbReference>
<feature type="region of interest" description="Disordered" evidence="1">
    <location>
        <begin position="181"/>
        <end position="202"/>
    </location>
</feature>
<dbReference type="InParanoid" id="A0A2I0MK01"/>
<dbReference type="FunCoup" id="A0A2I0MK01">
    <property type="interactions" value="1"/>
</dbReference>
<protein>
    <submittedName>
        <fullName evidence="5">NFAT activating protein with ITAM motif 1</fullName>
    </submittedName>
</protein>
<dbReference type="PANTHER" id="PTHR35680:SF1">
    <property type="entry name" value="NFAT ACTIVATION MOLECULE 1"/>
    <property type="match status" value="1"/>
</dbReference>
<evidence type="ECO:0000256" key="2">
    <source>
        <dbReference type="SAM" id="Phobius"/>
    </source>
</evidence>
<keyword evidence="2" id="KW-1133">Transmembrane helix</keyword>
<evidence type="ECO:0000256" key="3">
    <source>
        <dbReference type="SAM" id="SignalP"/>
    </source>
</evidence>
<dbReference type="AlphaFoldDB" id="A0A2I0MK01"/>
<dbReference type="GO" id="GO:0050861">
    <property type="term" value="P:positive regulation of B cell receptor signaling pathway"/>
    <property type="evidence" value="ECO:0007669"/>
    <property type="project" value="InterPro"/>
</dbReference>
<gene>
    <name evidence="5" type="primary">NFAM1</name>
    <name evidence="5" type="ORF">A306_00004862</name>
</gene>
<dbReference type="GO" id="GO:0045577">
    <property type="term" value="P:regulation of B cell differentiation"/>
    <property type="evidence" value="ECO:0007669"/>
    <property type="project" value="InterPro"/>
</dbReference>
<dbReference type="Pfam" id="PF25830">
    <property type="entry name" value="Ig_NFAM1"/>
    <property type="match status" value="1"/>
</dbReference>
<feature type="signal peptide" evidence="3">
    <location>
        <begin position="1"/>
        <end position="19"/>
    </location>
</feature>
<evidence type="ECO:0000256" key="1">
    <source>
        <dbReference type="SAM" id="MobiDB-lite"/>
    </source>
</evidence>
<dbReference type="PANTHER" id="PTHR35680">
    <property type="entry name" value="NFAT ACTIVATION MOLECULE 1"/>
    <property type="match status" value="1"/>
</dbReference>
<keyword evidence="6" id="KW-1185">Reference proteome</keyword>
<evidence type="ECO:0000259" key="4">
    <source>
        <dbReference type="PROSITE" id="PS50835"/>
    </source>
</evidence>
<dbReference type="GeneID" id="102096260"/>
<evidence type="ECO:0000313" key="6">
    <source>
        <dbReference type="Proteomes" id="UP000053872"/>
    </source>
</evidence>
<comment type="caution">
    <text evidence="5">The sequence shown here is derived from an EMBL/GenBank/DDBJ whole genome shotgun (WGS) entry which is preliminary data.</text>
</comment>
<keyword evidence="2" id="KW-0812">Transmembrane</keyword>
<dbReference type="CTD" id="150372"/>
<feature type="domain" description="Ig-like" evidence="4">
    <location>
        <begin position="28"/>
        <end position="114"/>
    </location>
</feature>
<dbReference type="STRING" id="8932.A0A2I0MK01"/>
<evidence type="ECO:0000313" key="5">
    <source>
        <dbReference type="EMBL" id="PKK30004.1"/>
    </source>
</evidence>
<sequence length="252" mass="28198">MASHLKAIFLFLWLLQCGGEDVDVQQNPPIQVALLKEGISIPCKVTFPYIPKYTTFSIIYYWINSLGQKASIYSRSENVAIPSGKENTTATISYDHRIMSPGNTFSTGTYYCEVKWNDIQKMGKGVFVLARDTGYVETSYGWEILVTLTVLLAALSIAATALLLWKRKVLCPRRNQLNILRQKVETQPPPVTPPPPPPPSSVYDSLDLQHVDVYSVLENDTNNLSPRKSPPGKTPKKQATLDESCDTLYENI</sequence>
<reference evidence="5 6" key="1">
    <citation type="journal article" date="2013" name="Science">
        <title>Genomic diversity and evolution of the head crest in the rock pigeon.</title>
        <authorList>
            <person name="Shapiro M.D."/>
            <person name="Kronenberg Z."/>
            <person name="Li C."/>
            <person name="Domyan E.T."/>
            <person name="Pan H."/>
            <person name="Campbell M."/>
            <person name="Tan H."/>
            <person name="Huff C.D."/>
            <person name="Hu H."/>
            <person name="Vickrey A.I."/>
            <person name="Nielsen S.C."/>
            <person name="Stringham S.A."/>
            <person name="Hu H."/>
            <person name="Willerslev E."/>
            <person name="Gilbert M.T."/>
            <person name="Yandell M."/>
            <person name="Zhang G."/>
            <person name="Wang J."/>
        </authorList>
    </citation>
    <scope>NUCLEOTIDE SEQUENCE [LARGE SCALE GENOMIC DNA]</scope>
    <source>
        <tissue evidence="5">Blood</tissue>
    </source>
</reference>
<feature type="region of interest" description="Disordered" evidence="1">
    <location>
        <begin position="219"/>
        <end position="245"/>
    </location>
</feature>
<proteinExistence type="predicted"/>
<dbReference type="EMBL" id="AKCR02000009">
    <property type="protein sequence ID" value="PKK30004.1"/>
    <property type="molecule type" value="Genomic_DNA"/>
</dbReference>
<dbReference type="GO" id="GO:0050853">
    <property type="term" value="P:B cell receptor signaling pathway"/>
    <property type="evidence" value="ECO:0007669"/>
    <property type="project" value="TreeGrafter"/>
</dbReference>